<evidence type="ECO:0000313" key="2">
    <source>
        <dbReference type="Proteomes" id="UP000186817"/>
    </source>
</evidence>
<accession>A0A1Q9F4W4</accession>
<protein>
    <submittedName>
        <fullName evidence="1">Uncharacterized protein</fullName>
    </submittedName>
</protein>
<proteinExistence type="predicted"/>
<organism evidence="1 2">
    <name type="scientific">Symbiodinium microadriaticum</name>
    <name type="common">Dinoflagellate</name>
    <name type="synonym">Zooxanthella microadriatica</name>
    <dbReference type="NCBI Taxonomy" id="2951"/>
    <lineage>
        <taxon>Eukaryota</taxon>
        <taxon>Sar</taxon>
        <taxon>Alveolata</taxon>
        <taxon>Dinophyceae</taxon>
        <taxon>Suessiales</taxon>
        <taxon>Symbiodiniaceae</taxon>
        <taxon>Symbiodinium</taxon>
    </lineage>
</organism>
<keyword evidence="2" id="KW-1185">Reference proteome</keyword>
<sequence>MRLLVAAVFAFAAAGIWQLGFVGLIQAPTAPSNVKVAMGAAQGETGVTETSAPGTVRKRVRKQPKLKATRVPKVKVRKLGKSREGASENSVWDFIREKDKQAMEEGAFMDTFLGQLVTTITLGISVLLILWEIYLNTLYPRVYPTYNPLNPQIMVDESMQEDQ</sequence>
<name>A0A1Q9F4W4_SYMMI</name>
<dbReference type="AlphaFoldDB" id="A0A1Q9F4W4"/>
<dbReference type="Proteomes" id="UP000186817">
    <property type="component" value="Unassembled WGS sequence"/>
</dbReference>
<comment type="caution">
    <text evidence="1">The sequence shown here is derived from an EMBL/GenBank/DDBJ whole genome shotgun (WGS) entry which is preliminary data.</text>
</comment>
<evidence type="ECO:0000313" key="1">
    <source>
        <dbReference type="EMBL" id="OLQ14706.1"/>
    </source>
</evidence>
<dbReference type="EMBL" id="LSRX01000012">
    <property type="protein sequence ID" value="OLQ14706.1"/>
    <property type="molecule type" value="Genomic_DNA"/>
</dbReference>
<reference evidence="1 2" key="1">
    <citation type="submission" date="2016-02" db="EMBL/GenBank/DDBJ databases">
        <title>Genome analysis of coral dinoflagellate symbionts highlights evolutionary adaptations to a symbiotic lifestyle.</title>
        <authorList>
            <person name="Aranda M."/>
            <person name="Li Y."/>
            <person name="Liew Y.J."/>
            <person name="Baumgarten S."/>
            <person name="Simakov O."/>
            <person name="Wilson M."/>
            <person name="Piel J."/>
            <person name="Ashoor H."/>
            <person name="Bougouffa S."/>
            <person name="Bajic V.B."/>
            <person name="Ryu T."/>
            <person name="Ravasi T."/>
            <person name="Bayer T."/>
            <person name="Micklem G."/>
            <person name="Kim H."/>
            <person name="Bhak J."/>
            <person name="Lajeunesse T.C."/>
            <person name="Voolstra C.R."/>
        </authorList>
    </citation>
    <scope>NUCLEOTIDE SEQUENCE [LARGE SCALE GENOMIC DNA]</scope>
    <source>
        <strain evidence="1 2">CCMP2467</strain>
    </source>
</reference>
<gene>
    <name evidence="1" type="ORF">AK812_SmicGene1214</name>
</gene>
<dbReference type="OrthoDB" id="421273at2759"/>